<dbReference type="SUPFAM" id="SSF52540">
    <property type="entry name" value="P-loop containing nucleoside triphosphate hydrolases"/>
    <property type="match status" value="2"/>
</dbReference>
<keyword evidence="8" id="KW-1185">Reference proteome</keyword>
<dbReference type="PANTHER" id="PTHR45629">
    <property type="entry name" value="SNF2/RAD54 FAMILY MEMBER"/>
    <property type="match status" value="1"/>
</dbReference>
<evidence type="ECO:0000313" key="8">
    <source>
        <dbReference type="Proteomes" id="UP001212841"/>
    </source>
</evidence>
<dbReference type="InterPro" id="IPR050496">
    <property type="entry name" value="SNF2_RAD54_helicase_repair"/>
</dbReference>
<proteinExistence type="predicted"/>
<dbReference type="AlphaFoldDB" id="A0AAD5SHB7"/>
<dbReference type="SMART" id="SM00490">
    <property type="entry name" value="HELICc"/>
    <property type="match status" value="1"/>
</dbReference>
<evidence type="ECO:0000259" key="6">
    <source>
        <dbReference type="PROSITE" id="PS51194"/>
    </source>
</evidence>
<dbReference type="InterPro" id="IPR049730">
    <property type="entry name" value="SNF2/RAD54-like_C"/>
</dbReference>
<evidence type="ECO:0000256" key="4">
    <source>
        <dbReference type="SAM" id="MobiDB-lite"/>
    </source>
</evidence>
<dbReference type="Gene3D" id="3.40.50.10810">
    <property type="entry name" value="Tandem AAA-ATPase domain"/>
    <property type="match status" value="1"/>
</dbReference>
<dbReference type="Gene3D" id="3.40.50.300">
    <property type="entry name" value="P-loop containing nucleotide triphosphate hydrolases"/>
    <property type="match status" value="1"/>
</dbReference>
<dbReference type="FunFam" id="3.40.50.10810:FF:000094">
    <property type="entry name" value="DNA excision repair protein ERCC-6"/>
    <property type="match status" value="1"/>
</dbReference>
<dbReference type="Proteomes" id="UP001212841">
    <property type="component" value="Unassembled WGS sequence"/>
</dbReference>
<evidence type="ECO:0000256" key="2">
    <source>
        <dbReference type="ARBA" id="ARBA00022801"/>
    </source>
</evidence>
<keyword evidence="1" id="KW-0547">Nucleotide-binding</keyword>
<evidence type="ECO:0000259" key="5">
    <source>
        <dbReference type="PROSITE" id="PS51192"/>
    </source>
</evidence>
<sequence>MSLTGDDRTKVKRARELERKGFFKKAIAIYKSLKVQDINGESVAFKIAQLESTIQLIAENGGWHPREDEFHHLPGGYRLPSTMWKQLFPHQRDGVKWMWKLNGDEDMGGILGDDMGMGKTIQIISFLMGLFASGKCRHVLIAMPLGLLETWKSEFRRWYPQMRVKVFHGPAAAIQKDLRMVFEKGGVILTTYDKIRLNSKALTDKGNHQWDYVVLDEGHTIKNPSSQKAIAIREIKAKNKLLLTGTPIQNNMGELWALFDYVCNGQLLGTKRNFMNNFGTHIKNGEARDATDQEKAQADEVAKVLRSVIEPYFLRREKKSLISEEDNAKTAGSAQNSVDENAPPASTGVVGKAPGVGALSTKTEVALWVAMRPLQVDLYERILGKVDVSSILKHDVSPLSALQLLQKTCNHPTLLSGNLKDTEDLDLSAIAKKSDPPDTLISQSAKLSVLLLLLQDLIRNGHRSLVFSTSKMMLDVVEACVQHKGIKYVRIDGDVDRKERQEHINNFNKDARIGCFLLTTQVGIGITLTVDPSWNPKRDAQAVDRAYRVGQTKDVIGYRFISCGTIEEKIYRNQIRKEYLARTATDESKHIRYFKKAELKDMFTLDDPTTSKTQQFLTLQHPLEEGCNEEVVRHFDDIAGLDGVKGFSRHDQLYSMAEMEAWEVEEDERRKMAEQARINLARDDTLSPPRTERKNRSRRVNHVVDEEDVVVVNDEHDVEIIEPISRRRSDLVVIDDEEEDVVIRRPRRANAPIVIEDDDPPVKKIDRTPNIVSPVPQIVDVDVEADEHVAHNDMVDRIAEKLRRFIGKEVVTQRDEERADKYLEMVEEMCTDPCVKEHPVISEAVHIITTMDLGEDAYNLVARAKQLDQLWALLRIVRKVNAGGSAGTPTRKLVKKVETPKRSPVRSMEQEVVIIDEDEEDNSVIDLVDEGDGGNEIMVDAEEVIGWDDMPGNKHEGEACPTKRHISNQVKIRQCRCTRPYDVMQRYEGLMMEFKTTMDQCDYSKALELALKALNLCDDDLRLHWAIVTLAKEVGIH</sequence>
<dbReference type="Pfam" id="PF00271">
    <property type="entry name" value="Helicase_C"/>
    <property type="match status" value="1"/>
</dbReference>
<dbReference type="PROSITE" id="PS51192">
    <property type="entry name" value="HELICASE_ATP_BIND_1"/>
    <property type="match status" value="1"/>
</dbReference>
<dbReference type="InterPro" id="IPR038718">
    <property type="entry name" value="SNF2-like_sf"/>
</dbReference>
<dbReference type="InterPro" id="IPR014001">
    <property type="entry name" value="Helicase_ATP-bd"/>
</dbReference>
<reference evidence="7" key="1">
    <citation type="submission" date="2020-05" db="EMBL/GenBank/DDBJ databases">
        <title>Phylogenomic resolution of chytrid fungi.</title>
        <authorList>
            <person name="Stajich J.E."/>
            <person name="Amses K."/>
            <person name="Simmons R."/>
            <person name="Seto K."/>
            <person name="Myers J."/>
            <person name="Bonds A."/>
            <person name="Quandt C.A."/>
            <person name="Barry K."/>
            <person name="Liu P."/>
            <person name="Grigoriev I."/>
            <person name="Longcore J.E."/>
            <person name="James T.Y."/>
        </authorList>
    </citation>
    <scope>NUCLEOTIDE SEQUENCE</scope>
    <source>
        <strain evidence="7">JEL0318</strain>
    </source>
</reference>
<feature type="compositionally biased region" description="Polar residues" evidence="4">
    <location>
        <begin position="330"/>
        <end position="339"/>
    </location>
</feature>
<evidence type="ECO:0000313" key="7">
    <source>
        <dbReference type="EMBL" id="KAJ3054813.1"/>
    </source>
</evidence>
<dbReference type="PANTHER" id="PTHR45629:SF7">
    <property type="entry name" value="DNA EXCISION REPAIR PROTEIN ERCC-6-RELATED"/>
    <property type="match status" value="1"/>
</dbReference>
<dbReference type="Pfam" id="PF00176">
    <property type="entry name" value="SNF2-rel_dom"/>
    <property type="match status" value="1"/>
</dbReference>
<feature type="domain" description="Helicase ATP-binding" evidence="5">
    <location>
        <begin position="100"/>
        <end position="265"/>
    </location>
</feature>
<dbReference type="InterPro" id="IPR027417">
    <property type="entry name" value="P-loop_NTPase"/>
</dbReference>
<feature type="region of interest" description="Disordered" evidence="4">
    <location>
        <begin position="324"/>
        <end position="349"/>
    </location>
</feature>
<dbReference type="SMART" id="SM00487">
    <property type="entry name" value="DEXDc"/>
    <property type="match status" value="1"/>
</dbReference>
<dbReference type="GO" id="GO:0015616">
    <property type="term" value="F:DNA translocase activity"/>
    <property type="evidence" value="ECO:0007669"/>
    <property type="project" value="TreeGrafter"/>
</dbReference>
<dbReference type="GO" id="GO:0005524">
    <property type="term" value="F:ATP binding"/>
    <property type="evidence" value="ECO:0007669"/>
    <property type="project" value="InterPro"/>
</dbReference>
<dbReference type="EMBL" id="JADGJD010000114">
    <property type="protein sequence ID" value="KAJ3054813.1"/>
    <property type="molecule type" value="Genomic_DNA"/>
</dbReference>
<dbReference type="InterPro" id="IPR001650">
    <property type="entry name" value="Helicase_C-like"/>
</dbReference>
<name>A0AAD5SHB7_9FUNG</name>
<keyword evidence="2" id="KW-0378">Hydrolase</keyword>
<protein>
    <submittedName>
        <fullName evidence="7">DNA excision repair protein ERCC-6-like</fullName>
    </submittedName>
</protein>
<dbReference type="GO" id="GO:0016787">
    <property type="term" value="F:hydrolase activity"/>
    <property type="evidence" value="ECO:0007669"/>
    <property type="project" value="UniProtKB-KW"/>
</dbReference>
<accession>A0AAD5SHB7</accession>
<dbReference type="CDD" id="cd18793">
    <property type="entry name" value="SF2_C_SNF"/>
    <property type="match status" value="1"/>
</dbReference>
<evidence type="ECO:0000256" key="1">
    <source>
        <dbReference type="ARBA" id="ARBA00022741"/>
    </source>
</evidence>
<keyword evidence="3" id="KW-0067">ATP-binding</keyword>
<feature type="domain" description="Helicase C-terminal" evidence="6">
    <location>
        <begin position="453"/>
        <end position="599"/>
    </location>
</feature>
<comment type="caution">
    <text evidence="7">The sequence shown here is derived from an EMBL/GenBank/DDBJ whole genome shotgun (WGS) entry which is preliminary data.</text>
</comment>
<gene>
    <name evidence="7" type="primary">ERCC6L</name>
    <name evidence="7" type="ORF">HK097_000738</name>
</gene>
<evidence type="ECO:0000256" key="3">
    <source>
        <dbReference type="ARBA" id="ARBA00022840"/>
    </source>
</evidence>
<dbReference type="PROSITE" id="PS51194">
    <property type="entry name" value="HELICASE_CTER"/>
    <property type="match status" value="1"/>
</dbReference>
<organism evidence="7 8">
    <name type="scientific">Rhizophlyctis rosea</name>
    <dbReference type="NCBI Taxonomy" id="64517"/>
    <lineage>
        <taxon>Eukaryota</taxon>
        <taxon>Fungi</taxon>
        <taxon>Fungi incertae sedis</taxon>
        <taxon>Chytridiomycota</taxon>
        <taxon>Chytridiomycota incertae sedis</taxon>
        <taxon>Chytridiomycetes</taxon>
        <taxon>Rhizophlyctidales</taxon>
        <taxon>Rhizophlyctidaceae</taxon>
        <taxon>Rhizophlyctis</taxon>
    </lineage>
</organism>
<dbReference type="InterPro" id="IPR000330">
    <property type="entry name" value="SNF2_N"/>
</dbReference>